<reference evidence="4 5" key="1">
    <citation type="submission" date="2016-10" db="EMBL/GenBank/DDBJ databases">
        <authorList>
            <person name="de Groot N.N."/>
        </authorList>
    </citation>
    <scope>NUCLEOTIDE SEQUENCE [LARGE SCALE GENOMIC DNA]</scope>
    <source>
        <strain evidence="4 5">CGMCC 1.10457</strain>
    </source>
</reference>
<dbReference type="AlphaFoldDB" id="A0A1I6MA37"/>
<dbReference type="Pfam" id="PF13458">
    <property type="entry name" value="Peripla_BP_6"/>
    <property type="match status" value="1"/>
</dbReference>
<dbReference type="InterPro" id="IPR051010">
    <property type="entry name" value="BCAA_transport"/>
</dbReference>
<dbReference type="Gene3D" id="3.40.50.2300">
    <property type="match status" value="2"/>
</dbReference>
<protein>
    <submittedName>
        <fullName evidence="4">Amino acid/amide ABC transporter substrate-binding protein, HAAT family</fullName>
    </submittedName>
</protein>
<evidence type="ECO:0000313" key="4">
    <source>
        <dbReference type="EMBL" id="SFS12586.1"/>
    </source>
</evidence>
<dbReference type="EMBL" id="FOZK01000006">
    <property type="protein sequence ID" value="SFS12586.1"/>
    <property type="molecule type" value="Genomic_DNA"/>
</dbReference>
<feature type="domain" description="Leucine-binding protein" evidence="3">
    <location>
        <begin position="36"/>
        <end position="376"/>
    </location>
</feature>
<name>A0A1I6MA37_9EURY</name>
<accession>A0A1I6MA37</accession>
<feature type="compositionally biased region" description="Low complexity" evidence="2">
    <location>
        <begin position="12"/>
        <end position="32"/>
    </location>
</feature>
<proteinExistence type="predicted"/>
<dbReference type="PANTHER" id="PTHR30483">
    <property type="entry name" value="LEUCINE-SPECIFIC-BINDING PROTEIN"/>
    <property type="match status" value="1"/>
</dbReference>
<organism evidence="4 5">
    <name type="scientific">Halomicrobium zhouii</name>
    <dbReference type="NCBI Taxonomy" id="767519"/>
    <lineage>
        <taxon>Archaea</taxon>
        <taxon>Methanobacteriati</taxon>
        <taxon>Methanobacteriota</taxon>
        <taxon>Stenosarchaea group</taxon>
        <taxon>Halobacteria</taxon>
        <taxon>Halobacteriales</taxon>
        <taxon>Haloarculaceae</taxon>
        <taxon>Halomicrobium</taxon>
    </lineage>
</organism>
<keyword evidence="5" id="KW-1185">Reference proteome</keyword>
<dbReference type="InterPro" id="IPR028081">
    <property type="entry name" value="Leu-bd"/>
</dbReference>
<evidence type="ECO:0000256" key="1">
    <source>
        <dbReference type="ARBA" id="ARBA00022729"/>
    </source>
</evidence>
<evidence type="ECO:0000313" key="5">
    <source>
        <dbReference type="Proteomes" id="UP000199062"/>
    </source>
</evidence>
<dbReference type="PANTHER" id="PTHR30483:SF6">
    <property type="entry name" value="PERIPLASMIC BINDING PROTEIN OF ABC TRANSPORTER FOR NATURAL AMINO ACIDS"/>
    <property type="match status" value="1"/>
</dbReference>
<dbReference type="InterPro" id="IPR028082">
    <property type="entry name" value="Peripla_BP_I"/>
</dbReference>
<keyword evidence="1" id="KW-0732">Signal</keyword>
<dbReference type="Proteomes" id="UP000199062">
    <property type="component" value="Unassembled WGS sequence"/>
</dbReference>
<gene>
    <name evidence="4" type="ORF">SAMN05216559_4082</name>
</gene>
<dbReference type="SUPFAM" id="SSF53822">
    <property type="entry name" value="Periplasmic binding protein-like I"/>
    <property type="match status" value="1"/>
</dbReference>
<evidence type="ECO:0000256" key="2">
    <source>
        <dbReference type="SAM" id="MobiDB-lite"/>
    </source>
</evidence>
<evidence type="ECO:0000259" key="3">
    <source>
        <dbReference type="Pfam" id="PF13458"/>
    </source>
</evidence>
<sequence length="411" mass="43769">MIAGCSSDSDDAGGQQTTGGDTTDAGTAGSSGPDELHIGVFAPYTGPFAPWGSALTTGSELAKQDLEAEFDVSITLSEYDTETNPSAAQERIQRAVTSDGIDMAHGGISSAVCGSIGSWASDNGVPFITQGASDTLTGESCQPYMFRAYPSNTMMARAVGQPMAEEADSWYLLYTDYVWGQTAQEIIGSVLEENGATVAGTDAVPGPGNQDFTQYINNVENSDADGVAMIIPGLDARAAASQLQNRGLHEALSVMFHQFEDQVMWGLNQEAASMVDLGPTGWINTVEGGEDFKQRVDEQGETDPFSRQYMAYVSTDQAVRAAMRAGSANGDDVRAALEGHEITDSPVNDIVPNSTLKWRACDHQLVQPTHVVQARDASEMTNDPYKQWFEVSKTVAGDQVARSCEETGCSF</sequence>
<feature type="region of interest" description="Disordered" evidence="2">
    <location>
        <begin position="1"/>
        <end position="34"/>
    </location>
</feature>
<dbReference type="STRING" id="767519.SAMN05216559_4082"/>